<sequence length="414" mass="46053">MTRLRRLKSQAPAHPLEDDNLLSEILLRLPPQPSSLPRASLVCKRWLGLVSETGFLRRFRAHHRRNPPLLGLFFEDVTRISFIPTLASPNRVPSGRLSFQFDEGDQCRFMGCRHGLALIFNSTRLQVQLWHPVTGKQLRLAVPREFGTADGMLIQNGAVLRADGYVHTGRRSSPSPSPSPSPSTFKAVLVGQDVRYTRAFACVYSFETRLWSNLIATPLPSRDNPMGVPNVIPGSIPCLISMDDPSVLVGNSLYWNLLGNSRAILVLDLDRQSLSVIPMPVDTYADDGASFRVMPAEGGGLGLFFLSDFSAQLWKRKTDPDGVASWVMGRTIELDKLLPLDPVASLSILGFAEESNVVFLRTPIHLFMVQLESLQFRKLFETWLWCICHPFESVYTAETGIGVGRDGAELSHNS</sequence>
<evidence type="ECO:0000313" key="1">
    <source>
        <dbReference type="EnsemblPlants" id="AVESA.00010b.r2.6CG1102330.1.CDS"/>
    </source>
</evidence>
<protein>
    <submittedName>
        <fullName evidence="1">Uncharacterized protein</fullName>
    </submittedName>
</protein>
<evidence type="ECO:0000313" key="2">
    <source>
        <dbReference type="Proteomes" id="UP001732700"/>
    </source>
</evidence>
<dbReference type="EnsemblPlants" id="AVESA.00010b.r2.6CG1102330.1">
    <property type="protein sequence ID" value="AVESA.00010b.r2.6CG1102330.1.CDS"/>
    <property type="gene ID" value="AVESA.00010b.r2.6CG1102330"/>
</dbReference>
<dbReference type="Proteomes" id="UP001732700">
    <property type="component" value="Chromosome 6C"/>
</dbReference>
<accession>A0ACD5Z5G8</accession>
<name>A0ACD5Z5G8_AVESA</name>
<organism evidence="1 2">
    <name type="scientific">Avena sativa</name>
    <name type="common">Oat</name>
    <dbReference type="NCBI Taxonomy" id="4498"/>
    <lineage>
        <taxon>Eukaryota</taxon>
        <taxon>Viridiplantae</taxon>
        <taxon>Streptophyta</taxon>
        <taxon>Embryophyta</taxon>
        <taxon>Tracheophyta</taxon>
        <taxon>Spermatophyta</taxon>
        <taxon>Magnoliopsida</taxon>
        <taxon>Liliopsida</taxon>
        <taxon>Poales</taxon>
        <taxon>Poaceae</taxon>
        <taxon>BOP clade</taxon>
        <taxon>Pooideae</taxon>
        <taxon>Poodae</taxon>
        <taxon>Poeae</taxon>
        <taxon>Poeae Chloroplast Group 1 (Aveneae type)</taxon>
        <taxon>Aveninae</taxon>
        <taxon>Avena</taxon>
    </lineage>
</organism>
<keyword evidence="2" id="KW-1185">Reference proteome</keyword>
<reference evidence="1" key="1">
    <citation type="submission" date="2021-05" db="EMBL/GenBank/DDBJ databases">
        <authorList>
            <person name="Scholz U."/>
            <person name="Mascher M."/>
            <person name="Fiebig A."/>
        </authorList>
    </citation>
    <scope>NUCLEOTIDE SEQUENCE [LARGE SCALE GENOMIC DNA]</scope>
</reference>
<proteinExistence type="predicted"/>
<reference evidence="1" key="2">
    <citation type="submission" date="2025-09" db="UniProtKB">
        <authorList>
            <consortium name="EnsemblPlants"/>
        </authorList>
    </citation>
    <scope>IDENTIFICATION</scope>
</reference>